<dbReference type="PANTHER" id="PTHR42658:SF1">
    <property type="entry name" value="HYDROLASE TATD"/>
    <property type="match status" value="1"/>
</dbReference>
<dbReference type="Proteomes" id="UP000541535">
    <property type="component" value="Unassembled WGS sequence"/>
</dbReference>
<protein>
    <recommendedName>
        <fullName evidence="3">Hydrolase TatD</fullName>
    </recommendedName>
</protein>
<dbReference type="Gene3D" id="3.20.20.140">
    <property type="entry name" value="Metal-dependent hydrolases"/>
    <property type="match status" value="1"/>
</dbReference>
<dbReference type="SUPFAM" id="SSF51556">
    <property type="entry name" value="Metallo-dependent hydrolases"/>
    <property type="match status" value="1"/>
</dbReference>
<name>A0A7W5BEV5_9BURK</name>
<comment type="caution">
    <text evidence="1">The sequence shown here is derived from an EMBL/GenBank/DDBJ whole genome shotgun (WGS) entry which is preliminary data.</text>
</comment>
<gene>
    <name evidence="1" type="ORF">FHS03_004939</name>
</gene>
<organism evidence="1 2">
    <name type="scientific">Pseudoduganella violacea</name>
    <dbReference type="NCBI Taxonomy" id="1715466"/>
    <lineage>
        <taxon>Bacteria</taxon>
        <taxon>Pseudomonadati</taxon>
        <taxon>Pseudomonadota</taxon>
        <taxon>Betaproteobacteria</taxon>
        <taxon>Burkholderiales</taxon>
        <taxon>Oxalobacteraceae</taxon>
        <taxon>Telluria group</taxon>
        <taxon>Pseudoduganella</taxon>
    </lineage>
</organism>
<keyword evidence="2" id="KW-1185">Reference proteome</keyword>
<dbReference type="GO" id="GO:0016788">
    <property type="term" value="F:hydrolase activity, acting on ester bonds"/>
    <property type="evidence" value="ECO:0007669"/>
    <property type="project" value="InterPro"/>
</dbReference>
<dbReference type="EMBL" id="JACHXD010000020">
    <property type="protein sequence ID" value="MBB3121847.1"/>
    <property type="molecule type" value="Genomic_DNA"/>
</dbReference>
<dbReference type="Pfam" id="PF01026">
    <property type="entry name" value="TatD_DNase"/>
    <property type="match status" value="1"/>
</dbReference>
<evidence type="ECO:0000313" key="1">
    <source>
        <dbReference type="EMBL" id="MBB3121847.1"/>
    </source>
</evidence>
<dbReference type="AlphaFoldDB" id="A0A7W5BEV5"/>
<accession>A0A7W5BEV5</accession>
<evidence type="ECO:0000313" key="2">
    <source>
        <dbReference type="Proteomes" id="UP000541535"/>
    </source>
</evidence>
<dbReference type="InterPro" id="IPR001130">
    <property type="entry name" value="TatD-like"/>
</dbReference>
<evidence type="ECO:0008006" key="3">
    <source>
        <dbReference type="Google" id="ProtNLM"/>
    </source>
</evidence>
<dbReference type="CDD" id="cd01310">
    <property type="entry name" value="TatD_DNAse"/>
    <property type="match status" value="1"/>
</dbReference>
<proteinExistence type="predicted"/>
<dbReference type="InterPro" id="IPR032466">
    <property type="entry name" value="Metal_Hydrolase"/>
</dbReference>
<dbReference type="InterPro" id="IPR012022">
    <property type="entry name" value="UCP005295"/>
</dbReference>
<dbReference type="RefSeq" id="WP_229426396.1">
    <property type="nucleotide sequence ID" value="NZ_JACHXD010000020.1"/>
</dbReference>
<reference evidence="1 2" key="1">
    <citation type="submission" date="2020-08" db="EMBL/GenBank/DDBJ databases">
        <title>Genomic Encyclopedia of Type Strains, Phase III (KMG-III): the genomes of soil and plant-associated and newly described type strains.</title>
        <authorList>
            <person name="Whitman W."/>
        </authorList>
    </citation>
    <scope>NUCLEOTIDE SEQUENCE [LARGE SCALE GENOMIC DNA]</scope>
    <source>
        <strain evidence="1 2">CECT 8897</strain>
    </source>
</reference>
<dbReference type="PANTHER" id="PTHR42658">
    <property type="entry name" value="HYDROLASE TATD"/>
    <property type="match status" value="1"/>
</dbReference>
<sequence>MPIPSNGGVAAPDAATIEEMFGERSVACPCCGGTLTPSMLAQLVADAGRMAQARHAAARLPAGGSGMLIDPHAHMIARTTDDYEAMARAGIVAVIEPAFWLGQLRTSVGSFIDYFSTITGFERYRAGQFGIRHYCAIGLNPKEANNAALADAVLDVLPRYLGKEGVVALGEIGYDEQTPAEDRALRAQIELAKEFDLPIMIHTPHRDKKQGTTRTMNVLEECGFDPARCVIDHNNEETVDEVLARGYWCAFTIYPSTKMGNERLSEIVARHGPERIIVDSACDWGVSDPLAVAKSARLMARRGLPADVIHQVVYANALAVYGLNGEMAAAHWQEPVPVDQRVLYNNGNSVLRGQAPRVDGQADDDVIV</sequence>